<comment type="caution">
    <text evidence="2">The sequence shown here is derived from an EMBL/GenBank/DDBJ whole genome shotgun (WGS) entry which is preliminary data.</text>
</comment>
<evidence type="ECO:0000313" key="3">
    <source>
        <dbReference type="Proteomes" id="UP000243723"/>
    </source>
</evidence>
<feature type="compositionally biased region" description="Low complexity" evidence="1">
    <location>
        <begin position="32"/>
        <end position="49"/>
    </location>
</feature>
<evidence type="ECO:0000256" key="1">
    <source>
        <dbReference type="SAM" id="MobiDB-lite"/>
    </source>
</evidence>
<feature type="region of interest" description="Disordered" evidence="1">
    <location>
        <begin position="1"/>
        <end position="68"/>
    </location>
</feature>
<protein>
    <submittedName>
        <fullName evidence="2">Uncharacterized protein</fullName>
    </submittedName>
</protein>
<feature type="compositionally biased region" description="Polar residues" evidence="1">
    <location>
        <begin position="1"/>
        <end position="30"/>
    </location>
</feature>
<name>A0A2P7Z607_9PEZI</name>
<feature type="region of interest" description="Disordered" evidence="1">
    <location>
        <begin position="454"/>
        <end position="486"/>
    </location>
</feature>
<accession>A0A2P7Z607</accession>
<reference evidence="2 3" key="1">
    <citation type="submission" date="2017-05" db="EMBL/GenBank/DDBJ databases">
        <title>Draft genome sequence of Elsinoe australis.</title>
        <authorList>
            <person name="Cheng Q."/>
        </authorList>
    </citation>
    <scope>NUCLEOTIDE SEQUENCE [LARGE SCALE GENOMIC DNA]</scope>
    <source>
        <strain evidence="2 3">NL1</strain>
    </source>
</reference>
<gene>
    <name evidence="2" type="ORF">B9Z65_7147</name>
</gene>
<organism evidence="2 3">
    <name type="scientific">Elsinoe australis</name>
    <dbReference type="NCBI Taxonomy" id="40998"/>
    <lineage>
        <taxon>Eukaryota</taxon>
        <taxon>Fungi</taxon>
        <taxon>Dikarya</taxon>
        <taxon>Ascomycota</taxon>
        <taxon>Pezizomycotina</taxon>
        <taxon>Dothideomycetes</taxon>
        <taxon>Dothideomycetidae</taxon>
        <taxon>Myriangiales</taxon>
        <taxon>Elsinoaceae</taxon>
        <taxon>Elsinoe</taxon>
    </lineage>
</organism>
<dbReference type="EMBL" id="NHZQ01000305">
    <property type="protein sequence ID" value="PSK43633.1"/>
    <property type="molecule type" value="Genomic_DNA"/>
</dbReference>
<evidence type="ECO:0000313" key="2">
    <source>
        <dbReference type="EMBL" id="PSK43633.1"/>
    </source>
</evidence>
<dbReference type="AlphaFoldDB" id="A0A2P7Z607"/>
<proteinExistence type="predicted"/>
<sequence>MDQFPASQEGSNLSAFESSPGTQSPSSKYVQDSESSQQSCADSLSSLESESVDNKSHPKAHHSPSLTESPHHLICVKCSKSTAPNSAGYRRVFGVRDDVELHSELAVLQVEDEVPYGVLIDDRFTTDQPPTFGQCKFVLRALSDASHKRLAAYLELEDKSDDDIARRLTAFPDMVNQVMQERLKSGPRKPDGIELLHGPKNEIFGLGRHFSSWHNLTEGEWAWFSEYLPYHVKEYIRKEARLKLGKWSAKSVPGKEEIISSLLANVFEVITHEPTWMNDLQHLFWMPLHQVDLRYQRREDNRDVLKSMRPLTPPDIDRETKWPIEHLKWDRTYGWNTTSVIAAYLETIPLVLAQTNDRYKTYGLALIHFWKFMKATNLTMCTLQLNKIRYHAQFPSAVTSSKAVDIIEEDMGWGIEVKDKGKATSETEMTVEANPDASELLDDRMDIYEHNDSEMYGNDDQVAQSDQGAVEDEEMEEGGKGYGDEEMVVDGEGYGEEGHERLDYHQGICDQDDRSAPEAYNPKVWEKFCLGTESMGPRAKVALMNLADPEGRLQRFV</sequence>
<keyword evidence="3" id="KW-1185">Reference proteome</keyword>
<dbReference type="Proteomes" id="UP000243723">
    <property type="component" value="Unassembled WGS sequence"/>
</dbReference>